<organism evidence="2 3">
    <name type="scientific">Cephalotus follicularis</name>
    <name type="common">Albany pitcher plant</name>
    <dbReference type="NCBI Taxonomy" id="3775"/>
    <lineage>
        <taxon>Eukaryota</taxon>
        <taxon>Viridiplantae</taxon>
        <taxon>Streptophyta</taxon>
        <taxon>Embryophyta</taxon>
        <taxon>Tracheophyta</taxon>
        <taxon>Spermatophyta</taxon>
        <taxon>Magnoliopsida</taxon>
        <taxon>eudicotyledons</taxon>
        <taxon>Gunneridae</taxon>
        <taxon>Pentapetalae</taxon>
        <taxon>rosids</taxon>
        <taxon>fabids</taxon>
        <taxon>Oxalidales</taxon>
        <taxon>Cephalotaceae</taxon>
        <taxon>Cephalotus</taxon>
    </lineage>
</organism>
<dbReference type="AlphaFoldDB" id="A0A1Q3B529"/>
<sequence>WHKQDHLLFSWIFSSLTESIHAQVVGLDTSRPVWQFLNSAFASQSQARIMKLCLSFHSLKKGADTMATYLLKAKSITDELALASKPVSGDDMVLYILGGLSSEYAAFVTLVTTHDSPISVVDLHGLLLNKEIRYQSSASDLINATANMALT</sequence>
<feature type="non-terminal residue" evidence="2">
    <location>
        <position position="1"/>
    </location>
</feature>
<comment type="caution">
    <text evidence="2">The sequence shown here is derived from an EMBL/GenBank/DDBJ whole genome shotgun (WGS) entry which is preliminary data.</text>
</comment>
<dbReference type="OrthoDB" id="1912561at2759"/>
<dbReference type="InParanoid" id="A0A1Q3B529"/>
<dbReference type="PANTHER" id="PTHR47481:SF22">
    <property type="entry name" value="RETROTRANSPOSON GAG DOMAIN-CONTAINING PROTEIN"/>
    <property type="match status" value="1"/>
</dbReference>
<name>A0A1Q3B529_CEPFO</name>
<dbReference type="PANTHER" id="PTHR47481">
    <property type="match status" value="1"/>
</dbReference>
<dbReference type="Pfam" id="PF14223">
    <property type="entry name" value="Retrotran_gag_2"/>
    <property type="match status" value="1"/>
</dbReference>
<keyword evidence="3" id="KW-1185">Reference proteome</keyword>
<evidence type="ECO:0000256" key="1">
    <source>
        <dbReference type="SAM" id="SignalP"/>
    </source>
</evidence>
<protein>
    <submittedName>
        <fullName evidence="2">UBN2 domain-containing protein</fullName>
    </submittedName>
</protein>
<dbReference type="Proteomes" id="UP000187406">
    <property type="component" value="Unassembled WGS sequence"/>
</dbReference>
<keyword evidence="1" id="KW-0732">Signal</keyword>
<evidence type="ECO:0000313" key="2">
    <source>
        <dbReference type="EMBL" id="GAV62985.1"/>
    </source>
</evidence>
<evidence type="ECO:0000313" key="3">
    <source>
        <dbReference type="Proteomes" id="UP000187406"/>
    </source>
</evidence>
<feature type="non-terminal residue" evidence="2">
    <location>
        <position position="151"/>
    </location>
</feature>
<accession>A0A1Q3B529</accession>
<dbReference type="EMBL" id="BDDD01000287">
    <property type="protein sequence ID" value="GAV62985.1"/>
    <property type="molecule type" value="Genomic_DNA"/>
</dbReference>
<feature type="chain" id="PRO_5012275661" evidence="1">
    <location>
        <begin position="23"/>
        <end position="151"/>
    </location>
</feature>
<feature type="signal peptide" evidence="1">
    <location>
        <begin position="1"/>
        <end position="22"/>
    </location>
</feature>
<reference evidence="3" key="1">
    <citation type="submission" date="2016-04" db="EMBL/GenBank/DDBJ databases">
        <title>Cephalotus genome sequencing.</title>
        <authorList>
            <person name="Fukushima K."/>
            <person name="Hasebe M."/>
            <person name="Fang X."/>
        </authorList>
    </citation>
    <scope>NUCLEOTIDE SEQUENCE [LARGE SCALE GENOMIC DNA]</scope>
    <source>
        <strain evidence="3">cv. St1</strain>
    </source>
</reference>
<proteinExistence type="predicted"/>
<gene>
    <name evidence="2" type="ORF">CFOL_v3_06507</name>
</gene>